<dbReference type="InterPro" id="IPR007712">
    <property type="entry name" value="RelE/ParE_toxin"/>
</dbReference>
<reference evidence="2 3" key="1">
    <citation type="submission" date="2014-02" db="EMBL/GenBank/DDBJ databases">
        <title>The small core and large imbalanced accessory genome model reveals a collaborative survival strategy of Sorangium cellulosum strains in nature.</title>
        <authorList>
            <person name="Han K."/>
            <person name="Peng R."/>
            <person name="Blom J."/>
            <person name="Li Y.-Z."/>
        </authorList>
    </citation>
    <scope>NUCLEOTIDE SEQUENCE [LARGE SCALE GENOMIC DNA]</scope>
    <source>
        <strain evidence="2 3">So0011-07</strain>
    </source>
</reference>
<gene>
    <name evidence="2" type="ORF">BE17_09480</name>
</gene>
<name>A0A150S741_SORCE</name>
<protein>
    <recommendedName>
        <fullName evidence="4">Addiction module toxin RelE</fullName>
    </recommendedName>
</protein>
<organism evidence="2 3">
    <name type="scientific">Sorangium cellulosum</name>
    <name type="common">Polyangium cellulosum</name>
    <dbReference type="NCBI Taxonomy" id="56"/>
    <lineage>
        <taxon>Bacteria</taxon>
        <taxon>Pseudomonadati</taxon>
        <taxon>Myxococcota</taxon>
        <taxon>Polyangia</taxon>
        <taxon>Polyangiales</taxon>
        <taxon>Polyangiaceae</taxon>
        <taxon>Sorangium</taxon>
    </lineage>
</organism>
<dbReference type="InterPro" id="IPR035093">
    <property type="entry name" value="RelE/ParE_toxin_dom_sf"/>
</dbReference>
<dbReference type="Gene3D" id="3.30.2310.20">
    <property type="entry name" value="RelE-like"/>
    <property type="match status" value="1"/>
</dbReference>
<dbReference type="Proteomes" id="UP000075635">
    <property type="component" value="Unassembled WGS sequence"/>
</dbReference>
<comment type="caution">
    <text evidence="2">The sequence shown here is derived from an EMBL/GenBank/DDBJ whole genome shotgun (WGS) entry which is preliminary data.</text>
</comment>
<accession>A0A150S741</accession>
<keyword evidence="1" id="KW-1277">Toxin-antitoxin system</keyword>
<proteinExistence type="predicted"/>
<evidence type="ECO:0000256" key="1">
    <source>
        <dbReference type="ARBA" id="ARBA00022649"/>
    </source>
</evidence>
<dbReference type="AlphaFoldDB" id="A0A150S741"/>
<evidence type="ECO:0008006" key="4">
    <source>
        <dbReference type="Google" id="ProtNLM"/>
    </source>
</evidence>
<dbReference type="Pfam" id="PF05016">
    <property type="entry name" value="ParE_toxin"/>
    <property type="match status" value="1"/>
</dbReference>
<sequence length="97" mass="11372">MRPYLVRPAAAADIARAYAWYERERDGLGEEFLTEVRAAMQAVVEAPTACAVLHRQTRRALVRRFPYGLFFRLMDDVVVFVACFHTRRRPESWKGRR</sequence>
<evidence type="ECO:0000313" key="2">
    <source>
        <dbReference type="EMBL" id="KYF88274.1"/>
    </source>
</evidence>
<dbReference type="EMBL" id="JEMB01001360">
    <property type="protein sequence ID" value="KYF88274.1"/>
    <property type="molecule type" value="Genomic_DNA"/>
</dbReference>
<evidence type="ECO:0000313" key="3">
    <source>
        <dbReference type="Proteomes" id="UP000075635"/>
    </source>
</evidence>